<dbReference type="FunFam" id="3.10.320.10:FF:000001">
    <property type="entry name" value="HLA class II histocompatibility antigen, DRB1-1 beta chain"/>
    <property type="match status" value="1"/>
</dbReference>
<comment type="subcellular location">
    <subcellularLocation>
        <location evidence="1">Membrane</location>
        <topology evidence="1">Single-pass type I membrane protein</topology>
    </subcellularLocation>
</comment>
<name>A0A151P6D8_ALLMI</name>
<sequence length="83" mass="9961">MGTDHFLYQDKQECYYTKGTQRARFLYRHIWNQQQDVHFDSDVGVFVADTELGEPATKHWNSQKDVLEYNRRSVDRFCQNSNP</sequence>
<evidence type="ECO:0000313" key="12">
    <source>
        <dbReference type="Proteomes" id="UP000050525"/>
    </source>
</evidence>
<keyword evidence="4" id="KW-1133">Transmembrane helix</keyword>
<evidence type="ECO:0000256" key="4">
    <source>
        <dbReference type="ARBA" id="ARBA00022989"/>
    </source>
</evidence>
<dbReference type="PANTHER" id="PTHR19944">
    <property type="entry name" value="MHC CLASS II-RELATED"/>
    <property type="match status" value="1"/>
</dbReference>
<organism evidence="11 12">
    <name type="scientific">Alligator mississippiensis</name>
    <name type="common">American alligator</name>
    <dbReference type="NCBI Taxonomy" id="8496"/>
    <lineage>
        <taxon>Eukaryota</taxon>
        <taxon>Metazoa</taxon>
        <taxon>Chordata</taxon>
        <taxon>Craniata</taxon>
        <taxon>Vertebrata</taxon>
        <taxon>Euteleostomi</taxon>
        <taxon>Archelosauria</taxon>
        <taxon>Archosauria</taxon>
        <taxon>Crocodylia</taxon>
        <taxon>Alligatoridae</taxon>
        <taxon>Alligatorinae</taxon>
        <taxon>Alligator</taxon>
    </lineage>
</organism>
<evidence type="ECO:0000256" key="2">
    <source>
        <dbReference type="ARBA" id="ARBA00022692"/>
    </source>
</evidence>
<dbReference type="GO" id="GO:0002250">
    <property type="term" value="P:adaptive immune response"/>
    <property type="evidence" value="ECO:0007669"/>
    <property type="project" value="UniProtKB-KW"/>
</dbReference>
<dbReference type="InterPro" id="IPR014745">
    <property type="entry name" value="MHC_II_a/b_N"/>
</dbReference>
<dbReference type="EMBL" id="AKHW03000699">
    <property type="protein sequence ID" value="KYO44628.1"/>
    <property type="molecule type" value="Genomic_DNA"/>
</dbReference>
<evidence type="ECO:0000256" key="9">
    <source>
        <dbReference type="ARBA" id="ARBA00023182"/>
    </source>
</evidence>
<evidence type="ECO:0000256" key="6">
    <source>
        <dbReference type="ARBA" id="ARBA00023136"/>
    </source>
</evidence>
<dbReference type="Pfam" id="PF00969">
    <property type="entry name" value="MHC_II_beta"/>
    <property type="match status" value="1"/>
</dbReference>
<keyword evidence="6" id="KW-0472">Membrane</keyword>
<feature type="domain" description="MHC class II beta chain N-terminal" evidence="10">
    <location>
        <begin position="12"/>
        <end position="82"/>
    </location>
</feature>
<dbReference type="PANTHER" id="PTHR19944:SF99">
    <property type="entry name" value="HLA CLASS II HISTOCOMPATIBILITY ANTIGEN, DRB1 BETA CHAIN"/>
    <property type="match status" value="1"/>
</dbReference>
<dbReference type="Gene3D" id="3.10.320.10">
    <property type="entry name" value="Class II Histocompatibility Antigen, M Beta Chain, Chain B, domain 1"/>
    <property type="match status" value="1"/>
</dbReference>
<proteinExistence type="predicted"/>
<accession>A0A151P6D8</accession>
<keyword evidence="8" id="KW-0325">Glycoprotein</keyword>
<dbReference type="Proteomes" id="UP000050525">
    <property type="component" value="Unassembled WGS sequence"/>
</dbReference>
<evidence type="ECO:0000256" key="3">
    <source>
        <dbReference type="ARBA" id="ARBA00022859"/>
    </source>
</evidence>
<dbReference type="InterPro" id="IPR011162">
    <property type="entry name" value="MHC_I/II-like_Ag-recog"/>
</dbReference>
<dbReference type="SMART" id="SM00921">
    <property type="entry name" value="MHC_II_beta"/>
    <property type="match status" value="1"/>
</dbReference>
<dbReference type="InterPro" id="IPR000353">
    <property type="entry name" value="MHC_II_b_N"/>
</dbReference>
<keyword evidence="9" id="KW-0491">MHC II</keyword>
<keyword evidence="3" id="KW-0391">Immunity</keyword>
<keyword evidence="5" id="KW-1064">Adaptive immunity</keyword>
<keyword evidence="7" id="KW-1015">Disulfide bond</keyword>
<dbReference type="GO" id="GO:0042613">
    <property type="term" value="C:MHC class II protein complex"/>
    <property type="evidence" value="ECO:0007669"/>
    <property type="project" value="UniProtKB-KW"/>
</dbReference>
<keyword evidence="2" id="KW-0812">Transmembrane</keyword>
<evidence type="ECO:0000256" key="7">
    <source>
        <dbReference type="ARBA" id="ARBA00023157"/>
    </source>
</evidence>
<protein>
    <submittedName>
        <fullName evidence="11">HLA class II histocompatibility antigen, DR beta 5 chain-like</fullName>
    </submittedName>
</protein>
<evidence type="ECO:0000256" key="1">
    <source>
        <dbReference type="ARBA" id="ARBA00004479"/>
    </source>
</evidence>
<evidence type="ECO:0000256" key="5">
    <source>
        <dbReference type="ARBA" id="ARBA00023130"/>
    </source>
</evidence>
<dbReference type="GO" id="GO:0002504">
    <property type="term" value="P:antigen processing and presentation of peptide or polysaccharide antigen via MHC class II"/>
    <property type="evidence" value="ECO:0007669"/>
    <property type="project" value="UniProtKB-KW"/>
</dbReference>
<evidence type="ECO:0000313" key="11">
    <source>
        <dbReference type="EMBL" id="KYO44628.1"/>
    </source>
</evidence>
<reference evidence="11 12" key="1">
    <citation type="journal article" date="2012" name="Genome Biol.">
        <title>Sequencing three crocodilian genomes to illuminate the evolution of archosaurs and amniotes.</title>
        <authorList>
            <person name="St John J.A."/>
            <person name="Braun E.L."/>
            <person name="Isberg S.R."/>
            <person name="Miles L.G."/>
            <person name="Chong A.Y."/>
            <person name="Gongora J."/>
            <person name="Dalzell P."/>
            <person name="Moran C."/>
            <person name="Bed'hom B."/>
            <person name="Abzhanov A."/>
            <person name="Burgess S.C."/>
            <person name="Cooksey A.M."/>
            <person name="Castoe T.A."/>
            <person name="Crawford N.G."/>
            <person name="Densmore L.D."/>
            <person name="Drew J.C."/>
            <person name="Edwards S.V."/>
            <person name="Faircloth B.C."/>
            <person name="Fujita M.K."/>
            <person name="Greenwold M.J."/>
            <person name="Hoffmann F.G."/>
            <person name="Howard J.M."/>
            <person name="Iguchi T."/>
            <person name="Janes D.E."/>
            <person name="Khan S.Y."/>
            <person name="Kohno S."/>
            <person name="de Koning A.J."/>
            <person name="Lance S.L."/>
            <person name="McCarthy F.M."/>
            <person name="McCormack J.E."/>
            <person name="Merchant M.E."/>
            <person name="Peterson D.G."/>
            <person name="Pollock D.D."/>
            <person name="Pourmand N."/>
            <person name="Raney B.J."/>
            <person name="Roessler K.A."/>
            <person name="Sanford J.R."/>
            <person name="Sawyer R.H."/>
            <person name="Schmidt C.J."/>
            <person name="Triplett E.W."/>
            <person name="Tuberville T.D."/>
            <person name="Venegas-Anaya M."/>
            <person name="Howard J.T."/>
            <person name="Jarvis E.D."/>
            <person name="Guillette L.J.Jr."/>
            <person name="Glenn T.C."/>
            <person name="Green R.E."/>
            <person name="Ray D.A."/>
        </authorList>
    </citation>
    <scope>NUCLEOTIDE SEQUENCE [LARGE SCALE GENOMIC DNA]</scope>
    <source>
        <strain evidence="11">KSC_2009_1</strain>
    </source>
</reference>
<evidence type="ECO:0000259" key="10">
    <source>
        <dbReference type="SMART" id="SM00921"/>
    </source>
</evidence>
<dbReference type="STRING" id="8496.A0A151P6D8"/>
<comment type="caution">
    <text evidence="11">The sequence shown here is derived from an EMBL/GenBank/DDBJ whole genome shotgun (WGS) entry which is preliminary data.</text>
</comment>
<dbReference type="AlphaFoldDB" id="A0A151P6D8"/>
<gene>
    <name evidence="11" type="ORF">Y1Q_0002454</name>
</gene>
<evidence type="ECO:0000256" key="8">
    <source>
        <dbReference type="ARBA" id="ARBA00023180"/>
    </source>
</evidence>
<keyword evidence="12" id="KW-1185">Reference proteome</keyword>
<dbReference type="SUPFAM" id="SSF54452">
    <property type="entry name" value="MHC antigen-recognition domain"/>
    <property type="match status" value="1"/>
</dbReference>
<dbReference type="InterPro" id="IPR050160">
    <property type="entry name" value="MHC/Immunoglobulin"/>
</dbReference>